<keyword evidence="2" id="KW-1185">Reference proteome</keyword>
<sequence length="253" mass="28784">MGNFMKNCVFQPPRYPTYSWNSKLIVLATETCGHIPAYFIDRKADVTLLFSHGNAEDMGMIGSYFEEMATLWKINIFIYEYPGYGLSDGEVSENGIYESVEAAYKYLTDIHNISPEQIVAYGRSLGTAACCHLGALSPLRGLILQSPMLSILRIVLRLRISLPWDMFCNIYKIRHVACPIFIIHGKDDDIVPVYHGMDLFLSSKSAVMPYWVEGGKHNNLEDRNLFDLNFYIQEFLHYLDSISVPKKKSSANV</sequence>
<dbReference type="InterPro" id="IPR008536">
    <property type="entry name" value="DUF818"/>
</dbReference>
<accession>A0ABQ7JCG1</accession>
<dbReference type="Proteomes" id="UP000823046">
    <property type="component" value="Unassembled WGS sequence"/>
</dbReference>
<keyword evidence="1" id="KW-0378">Hydrolase</keyword>
<dbReference type="Pfam" id="PF05677">
    <property type="entry name" value="DUF818"/>
    <property type="match status" value="1"/>
</dbReference>
<comment type="caution">
    <text evidence="1">The sequence shown here is derived from an EMBL/GenBank/DDBJ whole genome shotgun (WGS) entry which is preliminary data.</text>
</comment>
<organism evidence="1 2">
    <name type="scientific">Cardiosporidium cionae</name>
    <dbReference type="NCBI Taxonomy" id="476202"/>
    <lineage>
        <taxon>Eukaryota</taxon>
        <taxon>Sar</taxon>
        <taxon>Alveolata</taxon>
        <taxon>Apicomplexa</taxon>
        <taxon>Aconoidasida</taxon>
        <taxon>Nephromycida</taxon>
        <taxon>Cardiosporidium</taxon>
    </lineage>
</organism>
<dbReference type="SUPFAM" id="SSF53474">
    <property type="entry name" value="alpha/beta-Hydrolases"/>
    <property type="match status" value="1"/>
</dbReference>
<evidence type="ECO:0000313" key="1">
    <source>
        <dbReference type="EMBL" id="KAF8821666.1"/>
    </source>
</evidence>
<proteinExistence type="predicted"/>
<evidence type="ECO:0000313" key="2">
    <source>
        <dbReference type="Proteomes" id="UP000823046"/>
    </source>
</evidence>
<dbReference type="PANTHER" id="PTHR12277:SF81">
    <property type="entry name" value="PROTEIN ABHD13"/>
    <property type="match status" value="1"/>
</dbReference>
<reference evidence="1 2" key="1">
    <citation type="journal article" date="2020" name="bioRxiv">
        <title>Metabolic contributions of an alphaproteobacterial endosymbiont in the apicomplexan Cardiosporidium cionae.</title>
        <authorList>
            <person name="Hunter E.S."/>
            <person name="Paight C.J."/>
            <person name="Lane C.E."/>
        </authorList>
    </citation>
    <scope>NUCLEOTIDE SEQUENCE [LARGE SCALE GENOMIC DNA]</scope>
    <source>
        <strain evidence="1">ESH_2018</strain>
    </source>
</reference>
<protein>
    <submittedName>
        <fullName evidence="1">Alpha/beta hydrolase</fullName>
    </submittedName>
</protein>
<name>A0ABQ7JCG1_9APIC</name>
<dbReference type="InterPro" id="IPR029058">
    <property type="entry name" value="AB_hydrolase_fold"/>
</dbReference>
<dbReference type="GO" id="GO:0016787">
    <property type="term" value="F:hydrolase activity"/>
    <property type="evidence" value="ECO:0007669"/>
    <property type="project" value="UniProtKB-KW"/>
</dbReference>
<dbReference type="Gene3D" id="3.40.50.1820">
    <property type="entry name" value="alpha/beta hydrolase"/>
    <property type="match status" value="1"/>
</dbReference>
<dbReference type="EMBL" id="JADAQX010000148">
    <property type="protein sequence ID" value="KAF8821666.1"/>
    <property type="molecule type" value="Genomic_DNA"/>
</dbReference>
<gene>
    <name evidence="1" type="ORF">IE077_001749</name>
</gene>
<dbReference type="PANTHER" id="PTHR12277">
    <property type="entry name" value="ALPHA/BETA HYDROLASE DOMAIN-CONTAINING PROTEIN"/>
    <property type="match status" value="1"/>
</dbReference>